<keyword evidence="2" id="KW-0238">DNA-binding</keyword>
<dbReference type="GO" id="GO:0003677">
    <property type="term" value="F:DNA binding"/>
    <property type="evidence" value="ECO:0007669"/>
    <property type="project" value="UniProtKB-KW"/>
</dbReference>
<dbReference type="EMBL" id="DSUJ01000008">
    <property type="protein sequence ID" value="HFI90573.1"/>
    <property type="molecule type" value="Genomic_DNA"/>
</dbReference>
<dbReference type="InterPro" id="IPR000835">
    <property type="entry name" value="HTH_MarR-typ"/>
</dbReference>
<evidence type="ECO:0000256" key="3">
    <source>
        <dbReference type="ARBA" id="ARBA00023163"/>
    </source>
</evidence>
<dbReference type="Gene3D" id="1.10.10.10">
    <property type="entry name" value="Winged helix-like DNA-binding domain superfamily/Winged helix DNA-binding domain"/>
    <property type="match status" value="1"/>
</dbReference>
<dbReference type="AlphaFoldDB" id="A0A7V3E6T2"/>
<feature type="domain" description="HTH marR-type" evidence="4">
    <location>
        <begin position="1"/>
        <end position="139"/>
    </location>
</feature>
<evidence type="ECO:0000256" key="2">
    <source>
        <dbReference type="ARBA" id="ARBA00023125"/>
    </source>
</evidence>
<sequence length="148" mass="17127">MEINQHAEKLANLTFSLLANCQEKEVRLAEIHGLTQAEFRCLRLFGSDETVNNKKIAERMNLSPSRLTRIIDGLVKKEYIIREIDPNDRRNMRVTLSSKGQSLVRQLNKAYVDIHREILKDIDPEQHEPLTTALEHLLEALEKWLAKG</sequence>
<dbReference type="PANTHER" id="PTHR42756">
    <property type="entry name" value="TRANSCRIPTIONAL REGULATOR, MARR"/>
    <property type="match status" value="1"/>
</dbReference>
<organism evidence="5">
    <name type="scientific">Ignavibacterium album</name>
    <dbReference type="NCBI Taxonomy" id="591197"/>
    <lineage>
        <taxon>Bacteria</taxon>
        <taxon>Pseudomonadati</taxon>
        <taxon>Ignavibacteriota</taxon>
        <taxon>Ignavibacteria</taxon>
        <taxon>Ignavibacteriales</taxon>
        <taxon>Ignavibacteriaceae</taxon>
        <taxon>Ignavibacterium</taxon>
    </lineage>
</organism>
<dbReference type="SMART" id="SM00347">
    <property type="entry name" value="HTH_MARR"/>
    <property type="match status" value="1"/>
</dbReference>
<keyword evidence="1" id="KW-0805">Transcription regulation</keyword>
<dbReference type="PROSITE" id="PS50995">
    <property type="entry name" value="HTH_MARR_2"/>
    <property type="match status" value="1"/>
</dbReference>
<evidence type="ECO:0000259" key="4">
    <source>
        <dbReference type="PROSITE" id="PS50995"/>
    </source>
</evidence>
<evidence type="ECO:0000256" key="1">
    <source>
        <dbReference type="ARBA" id="ARBA00023015"/>
    </source>
</evidence>
<dbReference type="Pfam" id="PF01047">
    <property type="entry name" value="MarR"/>
    <property type="match status" value="1"/>
</dbReference>
<dbReference type="SUPFAM" id="SSF46785">
    <property type="entry name" value="Winged helix' DNA-binding domain"/>
    <property type="match status" value="1"/>
</dbReference>
<gene>
    <name evidence="5" type="ORF">ENS31_03455</name>
</gene>
<comment type="caution">
    <text evidence="5">The sequence shown here is derived from an EMBL/GenBank/DDBJ whole genome shotgun (WGS) entry which is preliminary data.</text>
</comment>
<dbReference type="InterPro" id="IPR036388">
    <property type="entry name" value="WH-like_DNA-bd_sf"/>
</dbReference>
<protein>
    <submittedName>
        <fullName evidence="5">MarR family transcriptional regulator</fullName>
    </submittedName>
</protein>
<proteinExistence type="predicted"/>
<keyword evidence="3" id="KW-0804">Transcription</keyword>
<dbReference type="PRINTS" id="PR00598">
    <property type="entry name" value="HTHMARR"/>
</dbReference>
<dbReference type="InterPro" id="IPR036390">
    <property type="entry name" value="WH_DNA-bd_sf"/>
</dbReference>
<accession>A0A7V3E6T2</accession>
<dbReference type="PANTHER" id="PTHR42756:SF1">
    <property type="entry name" value="TRANSCRIPTIONAL REPRESSOR OF EMRAB OPERON"/>
    <property type="match status" value="1"/>
</dbReference>
<name>A0A7V3E6T2_9BACT</name>
<dbReference type="RefSeq" id="WP_304147296.1">
    <property type="nucleotide sequence ID" value="NZ_JAOAIE010000106.1"/>
</dbReference>
<reference evidence="5" key="1">
    <citation type="journal article" date="2020" name="mSystems">
        <title>Genome- and Community-Level Interaction Insights into Carbon Utilization and Element Cycling Functions of Hydrothermarchaeota in Hydrothermal Sediment.</title>
        <authorList>
            <person name="Zhou Z."/>
            <person name="Liu Y."/>
            <person name="Xu W."/>
            <person name="Pan J."/>
            <person name="Luo Z.H."/>
            <person name="Li M."/>
        </authorList>
    </citation>
    <scope>NUCLEOTIDE SEQUENCE [LARGE SCALE GENOMIC DNA]</scope>
    <source>
        <strain evidence="5">SpSt-479</strain>
    </source>
</reference>
<evidence type="ECO:0000313" key="5">
    <source>
        <dbReference type="EMBL" id="HFI90573.1"/>
    </source>
</evidence>
<dbReference type="GO" id="GO:0003700">
    <property type="term" value="F:DNA-binding transcription factor activity"/>
    <property type="evidence" value="ECO:0007669"/>
    <property type="project" value="InterPro"/>
</dbReference>